<evidence type="ECO:0000256" key="1">
    <source>
        <dbReference type="ARBA" id="ARBA00022729"/>
    </source>
</evidence>
<evidence type="ECO:0000256" key="3">
    <source>
        <dbReference type="SAM" id="SignalP"/>
    </source>
</evidence>
<evidence type="ECO:0000313" key="5">
    <source>
        <dbReference type="Proteomes" id="UP000311605"/>
    </source>
</evidence>
<feature type="chain" id="PRO_5023101962" evidence="3">
    <location>
        <begin position="27"/>
        <end position="353"/>
    </location>
</feature>
<dbReference type="InterPro" id="IPR006059">
    <property type="entry name" value="SBP"/>
</dbReference>
<proteinExistence type="predicted"/>
<dbReference type="GO" id="GO:0030976">
    <property type="term" value="F:thiamine pyrophosphate binding"/>
    <property type="evidence" value="ECO:0007669"/>
    <property type="project" value="TreeGrafter"/>
</dbReference>
<dbReference type="AlphaFoldDB" id="A0A5C4XJ65"/>
<accession>A0A5C4XJ65</accession>
<dbReference type="InterPro" id="IPR006311">
    <property type="entry name" value="TAT_signal"/>
</dbReference>
<dbReference type="Pfam" id="PF13416">
    <property type="entry name" value="SBP_bac_8"/>
    <property type="match status" value="1"/>
</dbReference>
<dbReference type="OrthoDB" id="9769319at2"/>
<dbReference type="EMBL" id="VDMN01000002">
    <property type="protein sequence ID" value="TNM63456.1"/>
    <property type="molecule type" value="Genomic_DNA"/>
</dbReference>
<protein>
    <submittedName>
        <fullName evidence="4">Extracellular solute-binding protein</fullName>
    </submittedName>
</protein>
<dbReference type="SUPFAM" id="SSF53850">
    <property type="entry name" value="Periplasmic binding protein-like II"/>
    <property type="match status" value="1"/>
</dbReference>
<dbReference type="PANTHER" id="PTHR30006:SF2">
    <property type="entry name" value="ABC TRANSPORTER SUBSTRATE-BINDING PROTEIN"/>
    <property type="match status" value="1"/>
</dbReference>
<keyword evidence="2" id="KW-0574">Periplasm</keyword>
<gene>
    <name evidence="4" type="ORF">FHP24_11605</name>
</gene>
<dbReference type="GO" id="GO:0030975">
    <property type="term" value="F:thiamine binding"/>
    <property type="evidence" value="ECO:0007669"/>
    <property type="project" value="TreeGrafter"/>
</dbReference>
<name>A0A5C4XJ65_9HYPH</name>
<dbReference type="GO" id="GO:0030288">
    <property type="term" value="C:outer membrane-bounded periplasmic space"/>
    <property type="evidence" value="ECO:0007669"/>
    <property type="project" value="TreeGrafter"/>
</dbReference>
<dbReference type="PROSITE" id="PS51318">
    <property type="entry name" value="TAT"/>
    <property type="match status" value="1"/>
</dbReference>
<sequence length="353" mass="38192">MLLTRRNTLKAAAATAFTLTAGRAMAATRISQFIWTGAQEPVPRKLAEAYMKAHPDVTIELTAGTNAAMYPKIKASLDISANDPLVNFGFFNLDASAKGRTANVFAPLDKTAVPNVENILDAYRQPDDIGAIFCMDVCGLVYNTDKIKEPPKSWNDLFDPKYKGKVALFDYYWAGNGLVALAKLNGGSEDNIEPGMKIYADAAAAGQFHSLYTSNAQLQQLLVSGEVWIAPYFRGVALPWAAGGAPIGYSVPTEGQVTFPEGFQLVRGGSAEQTRISQEIINLSLAPEAVLDYCKTASVLPLMKNVTLPADLAKDPAVQPEALKSAINLDYAKMAANHTAWSDQWNKRVKVNL</sequence>
<comment type="caution">
    <text evidence="4">The sequence shown here is derived from an EMBL/GenBank/DDBJ whole genome shotgun (WGS) entry which is preliminary data.</text>
</comment>
<evidence type="ECO:0000313" key="4">
    <source>
        <dbReference type="EMBL" id="TNM63456.1"/>
    </source>
</evidence>
<dbReference type="Proteomes" id="UP000311605">
    <property type="component" value="Unassembled WGS sequence"/>
</dbReference>
<dbReference type="PANTHER" id="PTHR30006">
    <property type="entry name" value="THIAMINE-BINDING PERIPLASMIC PROTEIN-RELATED"/>
    <property type="match status" value="1"/>
</dbReference>
<dbReference type="Gene3D" id="3.40.190.10">
    <property type="entry name" value="Periplasmic binding protein-like II"/>
    <property type="match status" value="2"/>
</dbReference>
<feature type="signal peptide" evidence="3">
    <location>
        <begin position="1"/>
        <end position="26"/>
    </location>
</feature>
<dbReference type="GO" id="GO:0015888">
    <property type="term" value="P:thiamine transport"/>
    <property type="evidence" value="ECO:0007669"/>
    <property type="project" value="TreeGrafter"/>
</dbReference>
<dbReference type="RefSeq" id="WP_139676367.1">
    <property type="nucleotide sequence ID" value="NZ_VDMN01000002.1"/>
</dbReference>
<keyword evidence="5" id="KW-1185">Reference proteome</keyword>
<organism evidence="4 5">
    <name type="scientific">Aliirhizobium smilacinae</name>
    <dbReference type="NCBI Taxonomy" id="1395944"/>
    <lineage>
        <taxon>Bacteria</taxon>
        <taxon>Pseudomonadati</taxon>
        <taxon>Pseudomonadota</taxon>
        <taxon>Alphaproteobacteria</taxon>
        <taxon>Hyphomicrobiales</taxon>
        <taxon>Rhizobiaceae</taxon>
        <taxon>Aliirhizobium</taxon>
    </lineage>
</organism>
<evidence type="ECO:0000256" key="2">
    <source>
        <dbReference type="ARBA" id="ARBA00022764"/>
    </source>
</evidence>
<keyword evidence="1 3" id="KW-0732">Signal</keyword>
<reference evidence="4 5" key="1">
    <citation type="submission" date="2019-06" db="EMBL/GenBank/DDBJ databases">
        <title>The draft genome of Rhizobium smilacinae PTYR-5.</title>
        <authorList>
            <person name="Liu L."/>
            <person name="Li L."/>
            <person name="Zhang X."/>
        </authorList>
    </citation>
    <scope>NUCLEOTIDE SEQUENCE [LARGE SCALE GENOMIC DNA]</scope>
    <source>
        <strain evidence="4 5">PTYR-5</strain>
    </source>
</reference>